<name>A0A0G2E5F3_9PEZI</name>
<dbReference type="Gene3D" id="1.10.600.10">
    <property type="entry name" value="Farnesyl Diphosphate Synthase"/>
    <property type="match status" value="1"/>
</dbReference>
<evidence type="ECO:0000313" key="3">
    <source>
        <dbReference type="EMBL" id="KKY17556.1"/>
    </source>
</evidence>
<dbReference type="AlphaFoldDB" id="A0A0G2E5F3"/>
<evidence type="ECO:0000313" key="4">
    <source>
        <dbReference type="Proteomes" id="UP000034182"/>
    </source>
</evidence>
<reference evidence="3 4" key="1">
    <citation type="submission" date="2015-03" db="EMBL/GenBank/DDBJ databases">
        <authorList>
            <person name="Morales-Cruz A."/>
            <person name="Amrine K.C."/>
            <person name="Cantu D."/>
        </authorList>
    </citation>
    <scope>NUCLEOTIDE SEQUENCE [LARGE SCALE GENOMIC DNA]</scope>
    <source>
        <strain evidence="3">DS831</strain>
    </source>
</reference>
<gene>
    <name evidence="3" type="ORF">UCDDS831_g06366</name>
</gene>
<dbReference type="SUPFAM" id="SSF48576">
    <property type="entry name" value="Terpenoid synthases"/>
    <property type="match status" value="1"/>
</dbReference>
<evidence type="ECO:0000256" key="1">
    <source>
        <dbReference type="ARBA" id="ARBA00007946"/>
    </source>
</evidence>
<dbReference type="InterPro" id="IPR008949">
    <property type="entry name" value="Isoprenoid_synthase_dom_sf"/>
</dbReference>
<reference evidence="3 4" key="2">
    <citation type="submission" date="2015-05" db="EMBL/GenBank/DDBJ databases">
        <title>Distinctive expansion of gene families associated with plant cell wall degradation and secondary metabolism in the genomes of grapevine trunk pathogens.</title>
        <authorList>
            <person name="Lawrence D.P."/>
            <person name="Travadon R."/>
            <person name="Rolshausen P.E."/>
            <person name="Baumgartner K."/>
        </authorList>
    </citation>
    <scope>NUCLEOTIDE SEQUENCE [LARGE SCALE GENOMIC DNA]</scope>
    <source>
        <strain evidence="3">DS831</strain>
    </source>
</reference>
<dbReference type="GO" id="GO:0016838">
    <property type="term" value="F:carbon-oxygen lyase activity, acting on phosphates"/>
    <property type="evidence" value="ECO:0007669"/>
    <property type="project" value="InterPro"/>
</dbReference>
<organism evidence="3 4">
    <name type="scientific">Diplodia seriata</name>
    <dbReference type="NCBI Taxonomy" id="420778"/>
    <lineage>
        <taxon>Eukaryota</taxon>
        <taxon>Fungi</taxon>
        <taxon>Dikarya</taxon>
        <taxon>Ascomycota</taxon>
        <taxon>Pezizomycotina</taxon>
        <taxon>Dothideomycetes</taxon>
        <taxon>Dothideomycetes incertae sedis</taxon>
        <taxon>Botryosphaeriales</taxon>
        <taxon>Botryosphaeriaceae</taxon>
        <taxon>Diplodia</taxon>
    </lineage>
</organism>
<keyword evidence="2" id="KW-0456">Lyase</keyword>
<dbReference type="SUPFAM" id="SSF52047">
    <property type="entry name" value="RNI-like"/>
    <property type="match status" value="1"/>
</dbReference>
<evidence type="ECO:0000256" key="2">
    <source>
        <dbReference type="ARBA" id="ARBA00023239"/>
    </source>
</evidence>
<protein>
    <submittedName>
        <fullName evidence="3">Putative trichodiene synthase domain protein</fullName>
    </submittedName>
</protein>
<dbReference type="InterPro" id="IPR032675">
    <property type="entry name" value="LRR_dom_sf"/>
</dbReference>
<proteinExistence type="inferred from homology"/>
<dbReference type="Pfam" id="PF06330">
    <property type="entry name" value="TRI5"/>
    <property type="match status" value="1"/>
</dbReference>
<comment type="caution">
    <text evidence="3">The sequence shown here is derived from an EMBL/GenBank/DDBJ whole genome shotgun (WGS) entry which is preliminary data.</text>
</comment>
<dbReference type="InterPro" id="IPR024652">
    <property type="entry name" value="Trichodiene_synth"/>
</dbReference>
<dbReference type="Proteomes" id="UP000034182">
    <property type="component" value="Unassembled WGS sequence"/>
</dbReference>
<accession>A0A0G2E5F3</accession>
<dbReference type="Gene3D" id="3.80.10.10">
    <property type="entry name" value="Ribonuclease Inhibitor"/>
    <property type="match status" value="1"/>
</dbReference>
<sequence length="702" mass="77917">MTDAKFPLDLFCRSIVRFLEAIEYDDNNYSTRDERAKVLRDVYLKTMGFFYQPVPRATLKHVDPARILAAARTCSIYSVYCMPLTGREVQVGTAIYFAILALLDDETDADPSAQMTSFWDDLLRAGGQQQQFQHPYWILLGEMLPDFLSRFGSFCAFNIMRSTFDYFQGCWMEQPRFTGPRGADAYPLFLRHLNGLGGSCIGALFPAAAFDESRLFNDISVVMAQMNGPVPLINDLISFYKEWDRDEPNLVSNWCAVDGIGMEAALERLTDQTIHSCVQLLRVLAERGDAQVLDTVRAFLHGYVTFHVCDPRYRLGDVCQAAAETAAPVDGPKFRHYYEKITGVGCIDVDWTVPPETLQLDVDTLHSEGEFCNDDLCTGEIMHQATEKLGNLHAALSANPDLASAVRSIHTRFSDGKSIGDDEERTHISTLSAIIKSCPQLRELHISDHLPLPSAAFADLHNSLTQLPSLSHLTFSLADTYWEFCSPLEHSINEATLLHALTQSSFRSVALTVHQGPSGPLHLNPVYPCSQSITQLRLHNAYITTATLCKLIAAVPRVRDLDLCLVRWADSDRCRSVVGPRLDVAAVGAAVVASPAAATLERLRLAVVYETHSHMDGQAGGGHDGQWGPFGTFPSLRACVRLRALEMAPELLLGGWNRDVKEDLGGLGLKRLEIKWFKDEVKGLADVVADITKVYSSLRRNA</sequence>
<dbReference type="EMBL" id="LAQI01000148">
    <property type="protein sequence ID" value="KKY17556.1"/>
    <property type="molecule type" value="Genomic_DNA"/>
</dbReference>
<comment type="similarity">
    <text evidence="1">Belongs to the trichodiene synthase family.</text>
</comment>